<evidence type="ECO:0008006" key="4">
    <source>
        <dbReference type="Google" id="ProtNLM"/>
    </source>
</evidence>
<feature type="signal peptide" evidence="1">
    <location>
        <begin position="1"/>
        <end position="18"/>
    </location>
</feature>
<dbReference type="Proteomes" id="UP000077266">
    <property type="component" value="Unassembled WGS sequence"/>
</dbReference>
<proteinExistence type="predicted"/>
<gene>
    <name evidence="2" type="ORF">EXIGLDRAFT_707191</name>
</gene>
<name>A0A165JXL2_EXIGL</name>
<accession>A0A165JXL2</accession>
<keyword evidence="1" id="KW-0732">Signal</keyword>
<keyword evidence="3" id="KW-1185">Reference proteome</keyword>
<dbReference type="AlphaFoldDB" id="A0A165JXL2"/>
<evidence type="ECO:0000256" key="1">
    <source>
        <dbReference type="SAM" id="SignalP"/>
    </source>
</evidence>
<evidence type="ECO:0000313" key="3">
    <source>
        <dbReference type="Proteomes" id="UP000077266"/>
    </source>
</evidence>
<evidence type="ECO:0000313" key="2">
    <source>
        <dbReference type="EMBL" id="KZV95483.1"/>
    </source>
</evidence>
<feature type="chain" id="PRO_5007860467" description="CBM-cenC domain-containing protein" evidence="1">
    <location>
        <begin position="19"/>
        <end position="189"/>
    </location>
</feature>
<dbReference type="InterPro" id="IPR008979">
    <property type="entry name" value="Galactose-bd-like_sf"/>
</dbReference>
<protein>
    <recommendedName>
        <fullName evidence="4">CBM-cenC domain-containing protein</fullName>
    </recommendedName>
</protein>
<dbReference type="SUPFAM" id="SSF49785">
    <property type="entry name" value="Galactose-binding domain-like"/>
    <property type="match status" value="1"/>
</dbReference>
<dbReference type="Gene3D" id="2.60.120.260">
    <property type="entry name" value="Galactose-binding domain-like"/>
    <property type="match status" value="1"/>
</dbReference>
<organism evidence="2 3">
    <name type="scientific">Exidia glandulosa HHB12029</name>
    <dbReference type="NCBI Taxonomy" id="1314781"/>
    <lineage>
        <taxon>Eukaryota</taxon>
        <taxon>Fungi</taxon>
        <taxon>Dikarya</taxon>
        <taxon>Basidiomycota</taxon>
        <taxon>Agaricomycotina</taxon>
        <taxon>Agaricomycetes</taxon>
        <taxon>Auriculariales</taxon>
        <taxon>Exidiaceae</taxon>
        <taxon>Exidia</taxon>
    </lineage>
</organism>
<sequence>MLSSLAPLFPFALALAAAQNLVANGNFDEPGTSQTQASPWYFNPSQIVSIALGEGRTGNAALLQSGANDQPSQISQSVRTDGSTAYTLSFWAKTTETQFCSPSSDAGLDVGLLSGQLVRVDVSNIAADWKDFRFQIAGEDSGDQVVILGRGACFAFLIDDVSLTQGSAGSPRYEASALRCIYVDPFFFR</sequence>
<dbReference type="InParanoid" id="A0A165JXL2"/>
<reference evidence="2 3" key="1">
    <citation type="journal article" date="2016" name="Mol. Biol. Evol.">
        <title>Comparative Genomics of Early-Diverging Mushroom-Forming Fungi Provides Insights into the Origins of Lignocellulose Decay Capabilities.</title>
        <authorList>
            <person name="Nagy L.G."/>
            <person name="Riley R."/>
            <person name="Tritt A."/>
            <person name="Adam C."/>
            <person name="Daum C."/>
            <person name="Floudas D."/>
            <person name="Sun H."/>
            <person name="Yadav J.S."/>
            <person name="Pangilinan J."/>
            <person name="Larsson K.H."/>
            <person name="Matsuura K."/>
            <person name="Barry K."/>
            <person name="Labutti K."/>
            <person name="Kuo R."/>
            <person name="Ohm R.A."/>
            <person name="Bhattacharya S.S."/>
            <person name="Shirouzu T."/>
            <person name="Yoshinaga Y."/>
            <person name="Martin F.M."/>
            <person name="Grigoriev I.V."/>
            <person name="Hibbett D.S."/>
        </authorList>
    </citation>
    <scope>NUCLEOTIDE SEQUENCE [LARGE SCALE GENOMIC DNA]</scope>
    <source>
        <strain evidence="2 3">HHB12029</strain>
    </source>
</reference>
<dbReference type="EMBL" id="KV425956">
    <property type="protein sequence ID" value="KZV95483.1"/>
    <property type="molecule type" value="Genomic_DNA"/>
</dbReference>